<dbReference type="InterPro" id="IPR036615">
    <property type="entry name" value="Mur_ligase_C_dom_sf"/>
</dbReference>
<dbReference type="Gene3D" id="3.90.190.20">
    <property type="entry name" value="Mur ligase, C-terminal domain"/>
    <property type="match status" value="1"/>
</dbReference>
<dbReference type="Pfam" id="PF08245">
    <property type="entry name" value="Mur_ligase_M"/>
    <property type="match status" value="1"/>
</dbReference>
<feature type="domain" description="Mur ligase central" evidence="5">
    <location>
        <begin position="159"/>
        <end position="328"/>
    </location>
</feature>
<dbReference type="GO" id="GO:0005524">
    <property type="term" value="F:ATP binding"/>
    <property type="evidence" value="ECO:0007669"/>
    <property type="project" value="UniProtKB-KW"/>
</dbReference>
<reference evidence="6" key="1">
    <citation type="submission" date="2016-10" db="EMBL/GenBank/DDBJ databases">
        <authorList>
            <person name="de Groot N.N."/>
        </authorList>
    </citation>
    <scope>NUCLEOTIDE SEQUENCE</scope>
</reference>
<evidence type="ECO:0000259" key="5">
    <source>
        <dbReference type="Pfam" id="PF08245"/>
    </source>
</evidence>
<dbReference type="InterPro" id="IPR013221">
    <property type="entry name" value="Mur_ligase_cen"/>
</dbReference>
<dbReference type="EMBL" id="FPHG01000015">
    <property type="protein sequence ID" value="SFV52162.1"/>
    <property type="molecule type" value="Genomic_DNA"/>
</dbReference>
<keyword evidence="1 6" id="KW-0436">Ligase</keyword>
<proteinExistence type="predicted"/>
<dbReference type="AlphaFoldDB" id="A0A1W1BF61"/>
<dbReference type="PANTHER" id="PTHR43024:SF1">
    <property type="entry name" value="UDP-N-ACETYLMURAMOYL-TRIPEPTIDE--D-ALANYL-D-ALANINE LIGASE"/>
    <property type="match status" value="1"/>
</dbReference>
<gene>
    <name evidence="6" type="ORF">MNB_SV-9-1396</name>
</gene>
<dbReference type="EC" id="6.3.2.10" evidence="6"/>
<dbReference type="SUPFAM" id="SSF53623">
    <property type="entry name" value="MurD-like peptide ligases, catalytic domain"/>
    <property type="match status" value="1"/>
</dbReference>
<dbReference type="SUPFAM" id="SSF53244">
    <property type="entry name" value="MurD-like peptide ligases, peptide-binding domain"/>
    <property type="match status" value="1"/>
</dbReference>
<dbReference type="InterPro" id="IPR036565">
    <property type="entry name" value="Mur-like_cat_sf"/>
</dbReference>
<feature type="transmembrane region" description="Helical" evidence="4">
    <location>
        <begin position="6"/>
        <end position="29"/>
    </location>
</feature>
<dbReference type="GO" id="GO:0047480">
    <property type="term" value="F:UDP-N-acetylmuramoyl-tripeptide-D-alanyl-D-alanine ligase activity"/>
    <property type="evidence" value="ECO:0007669"/>
    <property type="project" value="UniProtKB-EC"/>
</dbReference>
<keyword evidence="3" id="KW-0067">ATP-binding</keyword>
<keyword evidence="4" id="KW-1133">Transmembrane helix</keyword>
<keyword evidence="4" id="KW-0812">Transmembrane</keyword>
<feature type="transmembrane region" description="Helical" evidence="4">
    <location>
        <begin position="95"/>
        <end position="112"/>
    </location>
</feature>
<evidence type="ECO:0000256" key="2">
    <source>
        <dbReference type="ARBA" id="ARBA00022741"/>
    </source>
</evidence>
<keyword evidence="2" id="KW-0547">Nucleotide-binding</keyword>
<accession>A0A1W1BF61</accession>
<dbReference type="PANTHER" id="PTHR43024">
    <property type="entry name" value="UDP-N-ACETYLMURAMOYL-TRIPEPTIDE--D-ALANYL-D-ALANINE LIGASE"/>
    <property type="match status" value="1"/>
</dbReference>
<dbReference type="Gene3D" id="3.40.1190.10">
    <property type="entry name" value="Mur-like, catalytic domain"/>
    <property type="match status" value="1"/>
</dbReference>
<dbReference type="InterPro" id="IPR051046">
    <property type="entry name" value="MurCDEF_CellWall_CoF430Synth"/>
</dbReference>
<keyword evidence="4" id="KW-0472">Membrane</keyword>
<evidence type="ECO:0000256" key="3">
    <source>
        <dbReference type="ARBA" id="ARBA00022840"/>
    </source>
</evidence>
<name>A0A1W1BF61_9ZZZZ</name>
<evidence type="ECO:0000256" key="1">
    <source>
        <dbReference type="ARBA" id="ARBA00022598"/>
    </source>
</evidence>
<organism evidence="6">
    <name type="scientific">hydrothermal vent metagenome</name>
    <dbReference type="NCBI Taxonomy" id="652676"/>
    <lineage>
        <taxon>unclassified sequences</taxon>
        <taxon>metagenomes</taxon>
        <taxon>ecological metagenomes</taxon>
    </lineage>
</organism>
<protein>
    <submittedName>
        <fullName evidence="6">UDP-N-acetylmuramoylalanyl-D-glutamyl-2,6-diaminopimelate--D-alanyl-D-alanine ligase</fullName>
        <ecNumber evidence="6">6.3.2.10</ecNumber>
    </submittedName>
</protein>
<sequence length="471" mass="54010">MIYLNTIAYFIFILMIGYYFITNMQWYSYRLKRVIFHHTKVWWHFIYFLIPFISYELTSALTDKKYGFTIVLIYTIFFIFWIKNLDKKLIFTGRVKRFFIALLGFAIFITFISKSFTIFIPLMLAWGVSSFIEKMLFNGFVKMAKKKIDNMDSLIIIGVTASYGKTSIKNYLQETLKTKYKTYATPRSVNTFGGIVADINQKLPDDTEVYIVEMGAREKGDIAEISTFINPHYAVVGKIGSAHIEYFKSLENIRDTKMEIIQSSRLKEAWIHHSANINPSDKIHQFGEDISNIKASLDETSFEVDNIRYSTNLLGSFNAINLTAVIKVAKALDISDSSIIKSFKNLKQVPHRLQRIDAGGKIILDDSFNGNIDGMMASFELVKTYQGRKVIITPGLVEANNELNIQVAKKVNEIFDIIIVSGDLNCPIFQKEVDKDKFVRLKNKSDMEETLVTQTQIGDLILFSNDAPSFI</sequence>
<feature type="transmembrane region" description="Helical" evidence="4">
    <location>
        <begin position="41"/>
        <end position="60"/>
    </location>
</feature>
<evidence type="ECO:0000313" key="6">
    <source>
        <dbReference type="EMBL" id="SFV52162.1"/>
    </source>
</evidence>
<evidence type="ECO:0000256" key="4">
    <source>
        <dbReference type="SAM" id="Phobius"/>
    </source>
</evidence>
<feature type="transmembrane region" description="Helical" evidence="4">
    <location>
        <begin position="66"/>
        <end position="83"/>
    </location>
</feature>